<evidence type="ECO:0000256" key="1">
    <source>
        <dbReference type="SAM" id="Coils"/>
    </source>
</evidence>
<reference evidence="2" key="1">
    <citation type="submission" date="2021-01" db="EMBL/GenBank/DDBJ databases">
        <authorList>
            <person name="Kaushik A."/>
        </authorList>
    </citation>
    <scope>NUCLEOTIDE SEQUENCE</scope>
    <source>
        <strain evidence="2">Type strain: AG8-Rh-89/</strain>
    </source>
</reference>
<comment type="caution">
    <text evidence="2">The sequence shown here is derived from an EMBL/GenBank/DDBJ whole genome shotgun (WGS) entry which is preliminary data.</text>
</comment>
<sequence length="66" mass="7701">MESIIPHQKPVSYQMHLMETPVASLNDKDGVMDLLQAFERRIAQQEKQSKEYFHQISGRLEKSRNG</sequence>
<evidence type="ECO:0000313" key="2">
    <source>
        <dbReference type="EMBL" id="CAE6471294.1"/>
    </source>
</evidence>
<dbReference type="Proteomes" id="UP000663850">
    <property type="component" value="Unassembled WGS sequence"/>
</dbReference>
<gene>
    <name evidence="2" type="ORF">RDB_LOCUS62683</name>
</gene>
<keyword evidence="1" id="KW-0175">Coiled coil</keyword>
<accession>A0A8H3C200</accession>
<dbReference type="OrthoDB" id="10261904at2759"/>
<dbReference type="AlphaFoldDB" id="A0A8H3C200"/>
<protein>
    <submittedName>
        <fullName evidence="2">Uncharacterized protein</fullName>
    </submittedName>
</protein>
<organism evidence="2 3">
    <name type="scientific">Rhizoctonia solani</name>
    <dbReference type="NCBI Taxonomy" id="456999"/>
    <lineage>
        <taxon>Eukaryota</taxon>
        <taxon>Fungi</taxon>
        <taxon>Dikarya</taxon>
        <taxon>Basidiomycota</taxon>
        <taxon>Agaricomycotina</taxon>
        <taxon>Agaricomycetes</taxon>
        <taxon>Cantharellales</taxon>
        <taxon>Ceratobasidiaceae</taxon>
        <taxon>Rhizoctonia</taxon>
    </lineage>
</organism>
<name>A0A8H3C200_9AGAM</name>
<dbReference type="EMBL" id="CAJMWZ010003199">
    <property type="protein sequence ID" value="CAE6471294.1"/>
    <property type="molecule type" value="Genomic_DNA"/>
</dbReference>
<proteinExistence type="predicted"/>
<evidence type="ECO:0000313" key="3">
    <source>
        <dbReference type="Proteomes" id="UP000663850"/>
    </source>
</evidence>
<feature type="coiled-coil region" evidence="1">
    <location>
        <begin position="28"/>
        <end position="55"/>
    </location>
</feature>